<dbReference type="PANTHER" id="PTHR10587:SF133">
    <property type="entry name" value="CHITIN DEACETYLASE 1-RELATED"/>
    <property type="match status" value="1"/>
</dbReference>
<keyword evidence="2 5" id="KW-0378">Hydrolase</keyword>
<dbReference type="PROSITE" id="PS51677">
    <property type="entry name" value="NODB"/>
    <property type="match status" value="1"/>
</dbReference>
<dbReference type="PANTHER" id="PTHR10587">
    <property type="entry name" value="GLYCOSYL TRANSFERASE-RELATED"/>
    <property type="match status" value="1"/>
</dbReference>
<dbReference type="SUPFAM" id="SSF88713">
    <property type="entry name" value="Glycoside hydrolase/deacetylase"/>
    <property type="match status" value="1"/>
</dbReference>
<organism evidence="5 6">
    <name type="scientific">Streptosporangium jomthongense</name>
    <dbReference type="NCBI Taxonomy" id="1193683"/>
    <lineage>
        <taxon>Bacteria</taxon>
        <taxon>Bacillati</taxon>
        <taxon>Actinomycetota</taxon>
        <taxon>Actinomycetes</taxon>
        <taxon>Streptosporangiales</taxon>
        <taxon>Streptosporangiaceae</taxon>
        <taxon>Streptosporangium</taxon>
    </lineage>
</organism>
<accession>A0ABV8F7C9</accession>
<evidence type="ECO:0000256" key="3">
    <source>
        <dbReference type="SAM" id="MobiDB-lite"/>
    </source>
</evidence>
<dbReference type="Proteomes" id="UP001595698">
    <property type="component" value="Unassembled WGS sequence"/>
</dbReference>
<dbReference type="GO" id="GO:0016787">
    <property type="term" value="F:hydrolase activity"/>
    <property type="evidence" value="ECO:0007669"/>
    <property type="project" value="UniProtKB-KW"/>
</dbReference>
<reference evidence="6" key="1">
    <citation type="journal article" date="2019" name="Int. J. Syst. Evol. Microbiol.">
        <title>The Global Catalogue of Microorganisms (GCM) 10K type strain sequencing project: providing services to taxonomists for standard genome sequencing and annotation.</title>
        <authorList>
            <consortium name="The Broad Institute Genomics Platform"/>
            <consortium name="The Broad Institute Genome Sequencing Center for Infectious Disease"/>
            <person name="Wu L."/>
            <person name="Ma J."/>
        </authorList>
    </citation>
    <scope>NUCLEOTIDE SEQUENCE [LARGE SCALE GENOMIC DNA]</scope>
    <source>
        <strain evidence="6">TBRC 7912</strain>
    </source>
</reference>
<dbReference type="Pfam" id="PF01522">
    <property type="entry name" value="Polysacc_deac_1"/>
    <property type="match status" value="1"/>
</dbReference>
<gene>
    <name evidence="5" type="ORF">ACFOYY_23750</name>
</gene>
<evidence type="ECO:0000313" key="6">
    <source>
        <dbReference type="Proteomes" id="UP001595698"/>
    </source>
</evidence>
<evidence type="ECO:0000256" key="1">
    <source>
        <dbReference type="ARBA" id="ARBA00022723"/>
    </source>
</evidence>
<dbReference type="Gene3D" id="3.20.20.370">
    <property type="entry name" value="Glycoside hydrolase/deacetylase"/>
    <property type="match status" value="1"/>
</dbReference>
<dbReference type="EC" id="3.-.-.-" evidence="5"/>
<dbReference type="InterPro" id="IPR050248">
    <property type="entry name" value="Polysacc_deacetylase_ArnD"/>
</dbReference>
<feature type="domain" description="NodB homology" evidence="4">
    <location>
        <begin position="246"/>
        <end position="422"/>
    </location>
</feature>
<proteinExistence type="predicted"/>
<comment type="caution">
    <text evidence="5">The sequence shown here is derived from an EMBL/GenBank/DDBJ whole genome shotgun (WGS) entry which is preliminary data.</text>
</comment>
<evidence type="ECO:0000259" key="4">
    <source>
        <dbReference type="PROSITE" id="PS51677"/>
    </source>
</evidence>
<feature type="region of interest" description="Disordered" evidence="3">
    <location>
        <begin position="50"/>
        <end position="71"/>
    </location>
</feature>
<evidence type="ECO:0000256" key="2">
    <source>
        <dbReference type="ARBA" id="ARBA00022801"/>
    </source>
</evidence>
<protein>
    <submittedName>
        <fullName evidence="5">Polysaccharide deacetylase family protein</fullName>
        <ecNumber evidence="5">3.-.-.-</ecNumber>
    </submittedName>
</protein>
<keyword evidence="1" id="KW-0479">Metal-binding</keyword>
<sequence length="456" mass="49503">MDPADVPGLTMHTVTEGETGGLRAHAVYPSVSDAPRLTERLHRTITEHLRSFDQANRGGTETGRPGPEFNVDWQLPTVSTQMMGVNLTIGRTVDSRWSEEHTTVWYDRVDKRVLDSADLLKDKAALGELARLTRDQLGRSGSGIDPEAITADARLFDSLAFNRRGDLVAEFDDQQVGSATLSRVAVPAAKVKGLLSPAGERAQRSAIEFGAGVDHRAERMAKYKEYAALPVAESTAYGSVDCAKVKCVALTYDDGPGPGTGKLLDALNAQRARATFFAVGTNSIAHTALLRRIMREGHLVGDHTWSHRDLTTLDDSRMGDQFGRAQCTLGRAVGRHPGLVRPPYGAVNDRVPPVARQYRLALVRWNVDAKDLQTRDPKAVADRVVSQTRPGSIVLMHDVGGTAAKATPEILRRLRDKGYTFVTVPELYGKAGMKPGEVYDSGEGPREMISADGSQG</sequence>
<evidence type="ECO:0000313" key="5">
    <source>
        <dbReference type="EMBL" id="MFC3983168.1"/>
    </source>
</evidence>
<dbReference type="RefSeq" id="WP_386192102.1">
    <property type="nucleotide sequence ID" value="NZ_JBHSBC010000023.1"/>
</dbReference>
<dbReference type="InterPro" id="IPR011330">
    <property type="entry name" value="Glyco_hydro/deAcase_b/a-brl"/>
</dbReference>
<keyword evidence="6" id="KW-1185">Reference proteome</keyword>
<dbReference type="EMBL" id="JBHSBC010000023">
    <property type="protein sequence ID" value="MFC3983168.1"/>
    <property type="molecule type" value="Genomic_DNA"/>
</dbReference>
<dbReference type="InterPro" id="IPR002509">
    <property type="entry name" value="NODB_dom"/>
</dbReference>
<dbReference type="CDD" id="cd10917">
    <property type="entry name" value="CE4_NodB_like_6s_7s"/>
    <property type="match status" value="1"/>
</dbReference>
<name>A0ABV8F7C9_9ACTN</name>